<keyword evidence="1" id="KW-0547">Nucleotide-binding</keyword>
<dbReference type="PANTHER" id="PTHR45766:SF6">
    <property type="entry name" value="SWI_SNF-RELATED MATRIX-ASSOCIATED ACTIN-DEPENDENT REGULATOR OF CHROMATIN SUBFAMILY A-LIKE PROTEIN 1"/>
    <property type="match status" value="1"/>
</dbReference>
<dbReference type="Gene3D" id="3.40.50.10810">
    <property type="entry name" value="Tandem AAA-ATPase domain"/>
    <property type="match status" value="1"/>
</dbReference>
<evidence type="ECO:0000259" key="7">
    <source>
        <dbReference type="PROSITE" id="PS51194"/>
    </source>
</evidence>
<dbReference type="GO" id="GO:0005524">
    <property type="term" value="F:ATP binding"/>
    <property type="evidence" value="ECO:0007669"/>
    <property type="project" value="UniProtKB-KW"/>
</dbReference>
<dbReference type="InterPro" id="IPR001650">
    <property type="entry name" value="Helicase_C-like"/>
</dbReference>
<dbReference type="InterPro" id="IPR024975">
    <property type="entry name" value="NOV_C"/>
</dbReference>
<dbReference type="SMART" id="SM00487">
    <property type="entry name" value="DEXDc"/>
    <property type="match status" value="1"/>
</dbReference>
<dbReference type="InterPro" id="IPR057342">
    <property type="entry name" value="DEXDc_RapA"/>
</dbReference>
<evidence type="ECO:0000313" key="8">
    <source>
        <dbReference type="EMBL" id="OBS03098.1"/>
    </source>
</evidence>
<dbReference type="InterPro" id="IPR000330">
    <property type="entry name" value="SNF2_N"/>
</dbReference>
<dbReference type="EMBL" id="MAEM01000108">
    <property type="protein sequence ID" value="OBS03098.1"/>
    <property type="molecule type" value="Genomic_DNA"/>
</dbReference>
<accession>A0A1A6BL86</accession>
<proteinExistence type="predicted"/>
<dbReference type="PROSITE" id="PS51192">
    <property type="entry name" value="HELICASE_ATP_BIND_1"/>
    <property type="match status" value="1"/>
</dbReference>
<reference evidence="8 9" key="1">
    <citation type="submission" date="2016-06" db="EMBL/GenBank/DDBJ databases">
        <authorList>
            <person name="Kjaerup R.B."/>
            <person name="Dalgaard T.S."/>
            <person name="Juul-Madsen H.R."/>
        </authorList>
    </citation>
    <scope>NUCLEOTIDE SEQUENCE [LARGE SCALE GENOMIC DNA]</scope>
    <source>
        <strain evidence="8 9">1245752.6</strain>
    </source>
</reference>
<protein>
    <submittedName>
        <fullName evidence="8">Helicase</fullName>
    </submittedName>
</protein>
<dbReference type="InterPro" id="IPR027417">
    <property type="entry name" value="P-loop_NTPase"/>
</dbReference>
<dbReference type="InterPro" id="IPR038718">
    <property type="entry name" value="SNF2-like_sf"/>
</dbReference>
<keyword evidence="5" id="KW-0175">Coiled coil</keyword>
<evidence type="ECO:0000256" key="5">
    <source>
        <dbReference type="SAM" id="Coils"/>
    </source>
</evidence>
<dbReference type="CDD" id="cd18011">
    <property type="entry name" value="DEXDc_RapA"/>
    <property type="match status" value="1"/>
</dbReference>
<dbReference type="RefSeq" id="WP_065132767.1">
    <property type="nucleotide sequence ID" value="NZ_MAEM01000108.1"/>
</dbReference>
<name>A0A1A6BL86_MYCGO</name>
<keyword evidence="2" id="KW-0378">Hydrolase</keyword>
<dbReference type="PANTHER" id="PTHR45766">
    <property type="entry name" value="DNA ANNEALING HELICASE AND ENDONUCLEASE ZRANB3 FAMILY MEMBER"/>
    <property type="match status" value="1"/>
</dbReference>
<dbReference type="InterPro" id="IPR014001">
    <property type="entry name" value="Helicase_ATP-bd"/>
</dbReference>
<keyword evidence="3 8" id="KW-0347">Helicase</keyword>
<evidence type="ECO:0000256" key="3">
    <source>
        <dbReference type="ARBA" id="ARBA00022806"/>
    </source>
</evidence>
<dbReference type="InterPro" id="IPR049730">
    <property type="entry name" value="SNF2/RAD54-like_C"/>
</dbReference>
<gene>
    <name evidence="8" type="ORF">A9W98_11385</name>
</gene>
<dbReference type="GO" id="GO:0016787">
    <property type="term" value="F:hydrolase activity"/>
    <property type="evidence" value="ECO:0007669"/>
    <property type="project" value="UniProtKB-KW"/>
</dbReference>
<dbReference type="Pfam" id="PF00176">
    <property type="entry name" value="SNF2-rel_dom"/>
    <property type="match status" value="1"/>
</dbReference>
<dbReference type="Proteomes" id="UP000093757">
    <property type="component" value="Unassembled WGS sequence"/>
</dbReference>
<dbReference type="AlphaFoldDB" id="A0A1A6BL86"/>
<dbReference type="SMART" id="SM00490">
    <property type="entry name" value="HELICc"/>
    <property type="match status" value="1"/>
</dbReference>
<dbReference type="GO" id="GO:0004386">
    <property type="term" value="F:helicase activity"/>
    <property type="evidence" value="ECO:0007669"/>
    <property type="project" value="UniProtKB-KW"/>
</dbReference>
<evidence type="ECO:0000313" key="9">
    <source>
        <dbReference type="Proteomes" id="UP000093757"/>
    </source>
</evidence>
<feature type="domain" description="Helicase C-terminal" evidence="7">
    <location>
        <begin position="479"/>
        <end position="648"/>
    </location>
</feature>
<comment type="caution">
    <text evidence="8">The sequence shown here is derived from an EMBL/GenBank/DDBJ whole genome shotgun (WGS) entry which is preliminary data.</text>
</comment>
<organism evidence="8 9">
    <name type="scientific">Mycobacterium gordonae</name>
    <dbReference type="NCBI Taxonomy" id="1778"/>
    <lineage>
        <taxon>Bacteria</taxon>
        <taxon>Bacillati</taxon>
        <taxon>Actinomycetota</taxon>
        <taxon>Actinomycetes</taxon>
        <taxon>Mycobacteriales</taxon>
        <taxon>Mycobacteriaceae</taxon>
        <taxon>Mycobacterium</taxon>
    </lineage>
</organism>
<keyword evidence="4" id="KW-0067">ATP-binding</keyword>
<evidence type="ECO:0000256" key="4">
    <source>
        <dbReference type="ARBA" id="ARBA00022840"/>
    </source>
</evidence>
<evidence type="ECO:0000256" key="2">
    <source>
        <dbReference type="ARBA" id="ARBA00022801"/>
    </source>
</evidence>
<dbReference type="CDD" id="cd18793">
    <property type="entry name" value="SF2_C_SNF"/>
    <property type="match status" value="1"/>
</dbReference>
<dbReference type="Pfam" id="PF00271">
    <property type="entry name" value="Helicase_C"/>
    <property type="match status" value="1"/>
</dbReference>
<sequence>MLLEELKPGLRIDGLIPSEVVTVLAAQQHGPDAVELTYKTSAGHLGQQVVFRKDQDALTIAQAGSRAFDAPATDFKLVAEAQRIQLAGLFDPMLAVATSDVRPLPHQIRAVYGELLPRTPLRFLLADDPGAGKTIMAGLYIKELILRDDVKQCLIVAPGGLVEQWQDELFFKFGLRFDLLTNQLIDANVNLNVFETNPLLIARMDQLSRNEELQKQLKDTEWDLVIVDEAHRMGAHYFGAKLEKTKRFLLGELLGSITRHLLLMTATPHSGKEEDFQLFLTLLDRDRFEGKHKKTADTSGIMRRMVKEDLLTFEGKKLFPERIAETVPYELTALEYDLYEQVTAYVREGMNRADRVGGKRKNTVGFALTVLQRRLASSPEAIYRSLVRRTERLERKKQEILNGTYVEKDPSIDVSALDADEYNADEIEELEEELLDAATAAQTVEELDAELLELAELTNVAKQVRDSGTDRKWTELSTILQDNALTTDKDGVPRKFIIFTEHRDTLDYLTAKIRSLLGKPDAVQAIHGGVRRLERRVITEEFTKNRGCQILLATDAAGEGLNLQAAHLMVNYDLPWNPNRIEQRFGRIHRIGQEEVCRLWNLVASNTREGDVFVRLLVKVEEQRKAYGGKVFDVLGEAFTETSLRDLLLEAIRYGDQPEVKAKMHEVIDGQVSDGLAQLLEERSLAAEHLAEADLAKLRAAMDEARARRLQPHYIELAFKAAFTRLGGRIARREQGRYEIANVPAQIRSGRFGPIATRYDRVTFDLGLVQPDGLVRADLLAPGHPLHDAVMDEAIRRHGGVLNSGTVLVSSTLEEPHLLVGVVEEVADATGATVSRRFGYAYVDSMGTVSAAGPAPYLDCVAAPDVPVVTAARQLPWLAEAEDRAISWIIANQLPEYLAEVQPRRAAELAKTRELVTKRLEHERDRLLLDAAVAAEKEQAGEKPKESAESLNRKAVELDARMRRRLATVDQQALMSIKPPRILTAALVLPVGMLDADLPPAAPIHAKETKEVERRGVDLVLARERDLGRTPVEQAFNNKGFDILSYAPNGDTYRIEVKARIDGAKDFFVTHNEVMVGKNAVPRYRLALVTVNRRVAQHDEVRYLDNPFATTDLGNFDSTGIRGDWNKMWNKGSEPF</sequence>
<feature type="coiled-coil region" evidence="5">
    <location>
        <begin position="427"/>
        <end position="457"/>
    </location>
</feature>
<dbReference type="Pfam" id="PF13020">
    <property type="entry name" value="NOV_C"/>
    <property type="match status" value="1"/>
</dbReference>
<evidence type="ECO:0000256" key="1">
    <source>
        <dbReference type="ARBA" id="ARBA00022741"/>
    </source>
</evidence>
<feature type="domain" description="Helicase ATP-binding" evidence="6">
    <location>
        <begin position="114"/>
        <end position="286"/>
    </location>
</feature>
<evidence type="ECO:0000259" key="6">
    <source>
        <dbReference type="PROSITE" id="PS51192"/>
    </source>
</evidence>
<dbReference type="Gene3D" id="3.40.50.300">
    <property type="entry name" value="P-loop containing nucleotide triphosphate hydrolases"/>
    <property type="match status" value="1"/>
</dbReference>
<dbReference type="PROSITE" id="PS51194">
    <property type="entry name" value="HELICASE_CTER"/>
    <property type="match status" value="1"/>
</dbReference>
<dbReference type="OrthoDB" id="9814088at2"/>
<dbReference type="SUPFAM" id="SSF52540">
    <property type="entry name" value="P-loop containing nucleoside triphosphate hydrolases"/>
    <property type="match status" value="2"/>
</dbReference>